<feature type="domain" description="DUF4113" evidence="1">
    <location>
        <begin position="1"/>
        <end position="50"/>
    </location>
</feature>
<name>A0ABU9ZGV0_9HYPH</name>
<reference evidence="2 3" key="1">
    <citation type="journal article" date="2023" name="PLoS ONE">
        <title>Complete genome assembly of Hawai'i environmental nontuberculous mycobacteria reveals unexpected co-isolation with methylobacteria.</title>
        <authorList>
            <person name="Hendrix J."/>
            <person name="Epperson L.E."/>
            <person name="Tong E.I."/>
            <person name="Chan Y.L."/>
            <person name="Hasan N.A."/>
            <person name="Dawrs S.N."/>
            <person name="Norton G.J."/>
            <person name="Virdi R."/>
            <person name="Crooks J.L."/>
            <person name="Chan E.D."/>
            <person name="Honda J.R."/>
            <person name="Strong M."/>
        </authorList>
    </citation>
    <scope>NUCLEOTIDE SEQUENCE [LARGE SCALE GENOMIC DNA]</scope>
    <source>
        <strain evidence="2 3">NJH_HI01</strain>
    </source>
</reference>
<proteinExistence type="predicted"/>
<protein>
    <submittedName>
        <fullName evidence="2">DUF4113 domain-containing protein</fullName>
    </submittedName>
</protein>
<gene>
    <name evidence="2" type="ORF">PUR21_21305</name>
</gene>
<comment type="caution">
    <text evidence="2">The sequence shown here is derived from an EMBL/GenBank/DDBJ whole genome shotgun (WGS) entry which is preliminary data.</text>
</comment>
<organism evidence="2 3">
    <name type="scientific">Methylorubrum rhodesianum</name>
    <dbReference type="NCBI Taxonomy" id="29427"/>
    <lineage>
        <taxon>Bacteria</taxon>
        <taxon>Pseudomonadati</taxon>
        <taxon>Pseudomonadota</taxon>
        <taxon>Alphaproteobacteria</taxon>
        <taxon>Hyphomicrobiales</taxon>
        <taxon>Methylobacteriaceae</taxon>
        <taxon>Methylorubrum</taxon>
    </lineage>
</organism>
<dbReference type="Pfam" id="PF13438">
    <property type="entry name" value="DUF4113"/>
    <property type="match status" value="1"/>
</dbReference>
<sequence>MGALDAYNARFSRVSLRWRVELERQWLAWMTKFEMWMPRYTTQINELPVAHA</sequence>
<dbReference type="Proteomes" id="UP001404845">
    <property type="component" value="Unassembled WGS sequence"/>
</dbReference>
<evidence type="ECO:0000313" key="3">
    <source>
        <dbReference type="Proteomes" id="UP001404845"/>
    </source>
</evidence>
<dbReference type="EMBL" id="JAQYXL010000001">
    <property type="protein sequence ID" value="MEN3230154.1"/>
    <property type="molecule type" value="Genomic_DNA"/>
</dbReference>
<dbReference type="InterPro" id="IPR025188">
    <property type="entry name" value="DUF4113"/>
</dbReference>
<keyword evidence="3" id="KW-1185">Reference proteome</keyword>
<evidence type="ECO:0000313" key="2">
    <source>
        <dbReference type="EMBL" id="MEN3230154.1"/>
    </source>
</evidence>
<evidence type="ECO:0000259" key="1">
    <source>
        <dbReference type="Pfam" id="PF13438"/>
    </source>
</evidence>
<dbReference type="RefSeq" id="WP_345972370.1">
    <property type="nucleotide sequence ID" value="NZ_JAQYXL010000001.1"/>
</dbReference>
<accession>A0ABU9ZGV0</accession>